<dbReference type="InterPro" id="IPR017900">
    <property type="entry name" value="4Fe4S_Fe_S_CS"/>
</dbReference>
<dbReference type="EMBL" id="CZAB01000042">
    <property type="protein sequence ID" value="CUP63004.1"/>
    <property type="molecule type" value="Genomic_DNA"/>
</dbReference>
<dbReference type="Gene3D" id="3.40.50.360">
    <property type="match status" value="1"/>
</dbReference>
<dbReference type="InterPro" id="IPR017896">
    <property type="entry name" value="4Fe4S_Fe-S-bd"/>
</dbReference>
<dbReference type="PANTHER" id="PTHR43122">
    <property type="entry name" value="FERREDOXIN SUBUNIT OF PYRUVATE:FLAVODOXIN OXIDOREDUCTASE-RELATED"/>
    <property type="match status" value="1"/>
</dbReference>
<dbReference type="RefSeq" id="WP_057572479.1">
    <property type="nucleotide sequence ID" value="NZ_CATYWZ010000034.1"/>
</dbReference>
<dbReference type="GO" id="GO:0016651">
    <property type="term" value="F:oxidoreductase activity, acting on NAD(P)H"/>
    <property type="evidence" value="ECO:0007669"/>
    <property type="project" value="UniProtKB-ARBA"/>
</dbReference>
<keyword evidence="3" id="KW-0411">Iron-sulfur</keyword>
<dbReference type="PROSITE" id="PS50902">
    <property type="entry name" value="FLAVODOXIN_LIKE"/>
    <property type="match status" value="1"/>
</dbReference>
<proteinExistence type="predicted"/>
<dbReference type="GO" id="GO:0046872">
    <property type="term" value="F:metal ion binding"/>
    <property type="evidence" value="ECO:0007669"/>
    <property type="project" value="UniProtKB-KW"/>
</dbReference>
<dbReference type="InterPro" id="IPR008254">
    <property type="entry name" value="Flavodoxin/NO_synth"/>
</dbReference>
<protein>
    <submittedName>
        <fullName evidence="6">4Fe-4S ferredoxin with iron-sulfur binding domain</fullName>
    </submittedName>
</protein>
<feature type="domain" description="4Fe-4S ferredoxin-type" evidence="5">
    <location>
        <begin position="174"/>
        <end position="201"/>
    </location>
</feature>
<evidence type="ECO:0000256" key="1">
    <source>
        <dbReference type="ARBA" id="ARBA00022723"/>
    </source>
</evidence>
<keyword evidence="2" id="KW-0408">Iron</keyword>
<dbReference type="InterPro" id="IPR029039">
    <property type="entry name" value="Flavoprotein-like_sf"/>
</dbReference>
<dbReference type="Gene3D" id="3.30.70.20">
    <property type="match status" value="1"/>
</dbReference>
<dbReference type="PANTHER" id="PTHR43122:SF1">
    <property type="entry name" value="IRON-SULFUR-BINDING PROTEIN"/>
    <property type="match status" value="1"/>
</dbReference>
<evidence type="ECO:0000313" key="6">
    <source>
        <dbReference type="EMBL" id="CUP63004.1"/>
    </source>
</evidence>
<evidence type="ECO:0000259" key="5">
    <source>
        <dbReference type="PROSITE" id="PS51379"/>
    </source>
</evidence>
<keyword evidence="1" id="KW-0479">Metal-binding</keyword>
<dbReference type="PROSITE" id="PS51379">
    <property type="entry name" value="4FE4S_FER_2"/>
    <property type="match status" value="2"/>
</dbReference>
<accession>A0A174PNZ7</accession>
<reference evidence="6 7" key="1">
    <citation type="submission" date="2015-09" db="EMBL/GenBank/DDBJ databases">
        <authorList>
            <consortium name="Pathogen Informatics"/>
        </authorList>
    </citation>
    <scope>NUCLEOTIDE SEQUENCE [LARGE SCALE GENOMIC DNA]</scope>
    <source>
        <strain evidence="6 7">2789STDY5834865</strain>
    </source>
</reference>
<evidence type="ECO:0000256" key="3">
    <source>
        <dbReference type="ARBA" id="ARBA00023014"/>
    </source>
</evidence>
<evidence type="ECO:0000313" key="7">
    <source>
        <dbReference type="Proteomes" id="UP000095512"/>
    </source>
</evidence>
<dbReference type="PROSITE" id="PS00198">
    <property type="entry name" value="4FE4S_FER_1"/>
    <property type="match status" value="1"/>
</dbReference>
<dbReference type="SUPFAM" id="SSF54862">
    <property type="entry name" value="4Fe-4S ferredoxins"/>
    <property type="match status" value="1"/>
</dbReference>
<dbReference type="GO" id="GO:0051536">
    <property type="term" value="F:iron-sulfur cluster binding"/>
    <property type="evidence" value="ECO:0007669"/>
    <property type="project" value="UniProtKB-KW"/>
</dbReference>
<dbReference type="Proteomes" id="UP000095512">
    <property type="component" value="Unassembled WGS sequence"/>
</dbReference>
<feature type="domain" description="4Fe-4S ferredoxin-type" evidence="5">
    <location>
        <begin position="202"/>
        <end position="231"/>
    </location>
</feature>
<dbReference type="Pfam" id="PF12838">
    <property type="entry name" value="Fer4_7"/>
    <property type="match status" value="1"/>
</dbReference>
<name>A0A174PNZ7_9FIRM</name>
<evidence type="ECO:0000259" key="4">
    <source>
        <dbReference type="PROSITE" id="PS50902"/>
    </source>
</evidence>
<dbReference type="SUPFAM" id="SSF52218">
    <property type="entry name" value="Flavoproteins"/>
    <property type="match status" value="1"/>
</dbReference>
<feature type="domain" description="Flavodoxin-like" evidence="4">
    <location>
        <begin position="7"/>
        <end position="148"/>
    </location>
</feature>
<dbReference type="AlphaFoldDB" id="A0A174PNZ7"/>
<evidence type="ECO:0000256" key="2">
    <source>
        <dbReference type="ARBA" id="ARBA00023004"/>
    </source>
</evidence>
<gene>
    <name evidence="6" type="ORF">ERS852480_03732</name>
</gene>
<organism evidence="6 7">
    <name type="scientific">Enterocloster clostridioformis</name>
    <dbReference type="NCBI Taxonomy" id="1531"/>
    <lineage>
        <taxon>Bacteria</taxon>
        <taxon>Bacillati</taxon>
        <taxon>Bacillota</taxon>
        <taxon>Clostridia</taxon>
        <taxon>Lachnospirales</taxon>
        <taxon>Lachnospiraceae</taxon>
        <taxon>Enterocloster</taxon>
    </lineage>
</organism>
<dbReference type="GO" id="GO:0010181">
    <property type="term" value="F:FMN binding"/>
    <property type="evidence" value="ECO:0007669"/>
    <property type="project" value="InterPro"/>
</dbReference>
<sequence>MNKMEHITVVYFSPTGGTRKACLSLAMEMGKKVKDVDLCSLEGEYSFGPEDTVIVGVPVFGGRIPGYAAEKLTYLRGGGAAAVTAAVYGNRAFEDALLELDDCLKAQGFRIGAGTALLAEHSMVRDVAAGRPDGRDQKEMADFAAKILEKLEGDGWQEPQVPGNCPYRDWKQMPVIPLTNASCISCGLCAARCPVQAIPVSNPSSTDQSRCILCMRCISVCPVKARSLPEQACAMLEQKLSSVRNIRRENELFL</sequence>